<dbReference type="RefSeq" id="WP_109654543.1">
    <property type="nucleotide sequence ID" value="NZ_CAJQNU010000010.1"/>
</dbReference>
<name>A0A316DUB1_9FLAO</name>
<feature type="chain" id="PRO_5016404223" description="Heavy metal binding domain-containing protein" evidence="1">
    <location>
        <begin position="20"/>
        <end position="104"/>
    </location>
</feature>
<gene>
    <name evidence="3" type="ORF">HZY62_19735</name>
    <name evidence="4" type="ORF">LX92_04096</name>
</gene>
<evidence type="ECO:0000313" key="6">
    <source>
        <dbReference type="Proteomes" id="UP000651837"/>
    </source>
</evidence>
<evidence type="ECO:0000313" key="4">
    <source>
        <dbReference type="EMBL" id="PWK20153.1"/>
    </source>
</evidence>
<dbReference type="OrthoDB" id="1523860at2"/>
<dbReference type="EMBL" id="JACWLN010000014">
    <property type="protein sequence ID" value="MBD1262838.1"/>
    <property type="molecule type" value="Genomic_DNA"/>
</dbReference>
<reference evidence="3 6" key="2">
    <citation type="submission" date="2020-07" db="EMBL/GenBank/DDBJ databases">
        <title>The draft genome sequence of Maribacter polysiphoniae KCTC 22021.</title>
        <authorList>
            <person name="Mu L."/>
        </authorList>
    </citation>
    <scope>NUCLEOTIDE SEQUENCE [LARGE SCALE GENOMIC DNA]</scope>
    <source>
        <strain evidence="3 6">KCTC 22021</strain>
    </source>
</reference>
<dbReference type="GO" id="GO:0046872">
    <property type="term" value="F:metal ion binding"/>
    <property type="evidence" value="ECO:0007669"/>
    <property type="project" value="InterPro"/>
</dbReference>
<dbReference type="Pfam" id="PF19335">
    <property type="entry name" value="HMBD"/>
    <property type="match status" value="1"/>
</dbReference>
<feature type="signal peptide" evidence="1">
    <location>
        <begin position="1"/>
        <end position="19"/>
    </location>
</feature>
<evidence type="ECO:0000259" key="2">
    <source>
        <dbReference type="Pfam" id="PF19335"/>
    </source>
</evidence>
<proteinExistence type="predicted"/>
<dbReference type="Proteomes" id="UP000651837">
    <property type="component" value="Unassembled WGS sequence"/>
</dbReference>
<evidence type="ECO:0000313" key="5">
    <source>
        <dbReference type="Proteomes" id="UP000245667"/>
    </source>
</evidence>
<evidence type="ECO:0000313" key="3">
    <source>
        <dbReference type="EMBL" id="MBD1262838.1"/>
    </source>
</evidence>
<protein>
    <recommendedName>
        <fullName evidence="2">Heavy metal binding domain-containing protein</fullName>
    </recommendedName>
</protein>
<keyword evidence="1" id="KW-0732">Signal</keyword>
<organism evidence="4 5">
    <name type="scientific">Maribacter polysiphoniae</name>
    <dbReference type="NCBI Taxonomy" id="429344"/>
    <lineage>
        <taxon>Bacteria</taxon>
        <taxon>Pseudomonadati</taxon>
        <taxon>Bacteroidota</taxon>
        <taxon>Flavobacteriia</taxon>
        <taxon>Flavobacteriales</taxon>
        <taxon>Flavobacteriaceae</taxon>
        <taxon>Maribacter</taxon>
    </lineage>
</organism>
<dbReference type="PROSITE" id="PS51257">
    <property type="entry name" value="PROKAR_LIPOPROTEIN"/>
    <property type="match status" value="1"/>
</dbReference>
<dbReference type="Proteomes" id="UP000245667">
    <property type="component" value="Unassembled WGS sequence"/>
</dbReference>
<accession>A0A316DUB1</accession>
<reference evidence="4 5" key="1">
    <citation type="submission" date="2018-05" db="EMBL/GenBank/DDBJ databases">
        <title>Genomic Encyclopedia of Archaeal and Bacterial Type Strains, Phase II (KMG-II): from individual species to whole genera.</title>
        <authorList>
            <person name="Goeker M."/>
        </authorList>
    </citation>
    <scope>NUCLEOTIDE SEQUENCE [LARGE SCALE GENOMIC DNA]</scope>
    <source>
        <strain evidence="4 5">DSM 23514</strain>
    </source>
</reference>
<dbReference type="InterPro" id="IPR045800">
    <property type="entry name" value="HMBD"/>
</dbReference>
<evidence type="ECO:0000256" key="1">
    <source>
        <dbReference type="SAM" id="SignalP"/>
    </source>
</evidence>
<sequence length="104" mass="11451">MKIKSTALSLLLLAFTMMALTSCKDKKAEPKTETHEELHASATFQCPMDCEDGKTYEEPGTCPVCKMDLQEVKQGDAVTCTVHKDGNCICEGEKCECDNCPMHT</sequence>
<keyword evidence="6" id="KW-1185">Reference proteome</keyword>
<dbReference type="EMBL" id="QGGQ01000014">
    <property type="protein sequence ID" value="PWK20153.1"/>
    <property type="molecule type" value="Genomic_DNA"/>
</dbReference>
<dbReference type="AlphaFoldDB" id="A0A316DUB1"/>
<comment type="caution">
    <text evidence="4">The sequence shown here is derived from an EMBL/GenBank/DDBJ whole genome shotgun (WGS) entry which is preliminary data.</text>
</comment>
<feature type="domain" description="Heavy metal binding" evidence="2">
    <location>
        <begin position="44"/>
        <end position="72"/>
    </location>
</feature>